<evidence type="ECO:0000313" key="7">
    <source>
        <dbReference type="Proteomes" id="UP001391051"/>
    </source>
</evidence>
<comment type="similarity">
    <text evidence="1 4">Belongs to the eukaryotic ribosomal protein eL13 family.</text>
</comment>
<protein>
    <recommendedName>
        <fullName evidence="4">60S ribosomal protein L13</fullName>
    </recommendedName>
</protein>
<keyword evidence="7" id="KW-1185">Reference proteome</keyword>
<dbReference type="PANTHER" id="PTHR11722">
    <property type="entry name" value="60S RIBOSOMAL PROTEIN L13"/>
    <property type="match status" value="1"/>
</dbReference>
<gene>
    <name evidence="6" type="ORF">PG986_011740</name>
</gene>
<keyword evidence="3 4" id="KW-0687">Ribonucleoprotein</keyword>
<sequence>MAIKHNNQIQKNHFRKDWQRRVRCHFDQAPQKIRRRSARSAKAAALAPRPVDKLRPIVRCPTIKYNRRVRAGRGFSLAELKAAGIPKLYAPTIGIAVDHRRQNLSEESLAANVARLKAYKERLVVFPRKAGKPKAGDSKETDLSKDNIVASSAAALPIVPYSTAVTEIKKSDMPKQIEGGAYVKLRQARADKRNQGARDKRAREKAEAEANKK</sequence>
<dbReference type="PROSITE" id="PS01104">
    <property type="entry name" value="RIBOSOMAL_L13E"/>
    <property type="match status" value="1"/>
</dbReference>
<proteinExistence type="inferred from homology"/>
<dbReference type="GeneID" id="92081024"/>
<feature type="region of interest" description="Disordered" evidence="5">
    <location>
        <begin position="187"/>
        <end position="213"/>
    </location>
</feature>
<dbReference type="InterPro" id="IPR001380">
    <property type="entry name" value="Ribosomal_eL13"/>
</dbReference>
<dbReference type="Gene3D" id="1.20.5.110">
    <property type="match status" value="1"/>
</dbReference>
<dbReference type="PANTHER" id="PTHR11722:SF0">
    <property type="entry name" value="LARGE RIBOSOMAL SUBUNIT PROTEIN EL13"/>
    <property type="match status" value="1"/>
</dbReference>
<dbReference type="EMBL" id="JAQQWE010000008">
    <property type="protein sequence ID" value="KAK7942627.1"/>
    <property type="molecule type" value="Genomic_DNA"/>
</dbReference>
<dbReference type="GO" id="GO:0005840">
    <property type="term" value="C:ribosome"/>
    <property type="evidence" value="ECO:0007669"/>
    <property type="project" value="UniProtKB-KW"/>
</dbReference>
<dbReference type="Proteomes" id="UP001391051">
    <property type="component" value="Unassembled WGS sequence"/>
</dbReference>
<dbReference type="InterPro" id="IPR018256">
    <property type="entry name" value="Ribosomal_eL13_CS"/>
</dbReference>
<dbReference type="RefSeq" id="XP_066694658.1">
    <property type="nucleotide sequence ID" value="XM_066847962.1"/>
</dbReference>
<accession>A0ABR1PY11</accession>
<evidence type="ECO:0000256" key="1">
    <source>
        <dbReference type="ARBA" id="ARBA00005640"/>
    </source>
</evidence>
<reference evidence="6 7" key="1">
    <citation type="submission" date="2023-01" db="EMBL/GenBank/DDBJ databases">
        <title>Analysis of 21 Apiospora genomes using comparative genomics revels a genus with tremendous synthesis potential of carbohydrate active enzymes and secondary metabolites.</title>
        <authorList>
            <person name="Sorensen T."/>
        </authorList>
    </citation>
    <scope>NUCLEOTIDE SEQUENCE [LARGE SCALE GENOMIC DNA]</scope>
    <source>
        <strain evidence="6 7">CBS 24483</strain>
    </source>
</reference>
<evidence type="ECO:0000256" key="3">
    <source>
        <dbReference type="ARBA" id="ARBA00023274"/>
    </source>
</evidence>
<name>A0ABR1PY11_9PEZI</name>
<evidence type="ECO:0000256" key="5">
    <source>
        <dbReference type="SAM" id="MobiDB-lite"/>
    </source>
</evidence>
<comment type="caution">
    <text evidence="6">The sequence shown here is derived from an EMBL/GenBank/DDBJ whole genome shotgun (WGS) entry which is preliminary data.</text>
</comment>
<keyword evidence="2 4" id="KW-0689">Ribosomal protein</keyword>
<evidence type="ECO:0000256" key="2">
    <source>
        <dbReference type="ARBA" id="ARBA00022980"/>
    </source>
</evidence>
<organism evidence="6 7">
    <name type="scientific">Apiospora aurea</name>
    <dbReference type="NCBI Taxonomy" id="335848"/>
    <lineage>
        <taxon>Eukaryota</taxon>
        <taxon>Fungi</taxon>
        <taxon>Dikarya</taxon>
        <taxon>Ascomycota</taxon>
        <taxon>Pezizomycotina</taxon>
        <taxon>Sordariomycetes</taxon>
        <taxon>Xylariomycetidae</taxon>
        <taxon>Amphisphaeriales</taxon>
        <taxon>Apiosporaceae</taxon>
        <taxon>Apiospora</taxon>
    </lineage>
</organism>
<feature type="compositionally biased region" description="Basic and acidic residues" evidence="5">
    <location>
        <begin position="188"/>
        <end position="213"/>
    </location>
</feature>
<dbReference type="HAMAP" id="MF_00499">
    <property type="entry name" value="Ribosomal_eL13"/>
    <property type="match status" value="1"/>
</dbReference>
<dbReference type="Pfam" id="PF01294">
    <property type="entry name" value="Ribosomal_L13e"/>
    <property type="match status" value="1"/>
</dbReference>
<evidence type="ECO:0000313" key="6">
    <source>
        <dbReference type="EMBL" id="KAK7942627.1"/>
    </source>
</evidence>
<evidence type="ECO:0000256" key="4">
    <source>
        <dbReference type="RuleBase" id="RU000572"/>
    </source>
</evidence>